<organism evidence="3 4">
    <name type="scientific">Phreatobacter stygius</name>
    <dbReference type="NCBI Taxonomy" id="1940610"/>
    <lineage>
        <taxon>Bacteria</taxon>
        <taxon>Pseudomonadati</taxon>
        <taxon>Pseudomonadota</taxon>
        <taxon>Alphaproteobacteria</taxon>
        <taxon>Hyphomicrobiales</taxon>
        <taxon>Phreatobacteraceae</taxon>
        <taxon>Phreatobacter</taxon>
    </lineage>
</organism>
<dbReference type="CDD" id="cd01045">
    <property type="entry name" value="Ferritin_like_AB"/>
    <property type="match status" value="1"/>
</dbReference>
<dbReference type="GO" id="GO:0046872">
    <property type="term" value="F:metal ion binding"/>
    <property type="evidence" value="ECO:0007669"/>
    <property type="project" value="InterPro"/>
</dbReference>
<dbReference type="PIRSF" id="PIRSF035918">
    <property type="entry name" value="UCP035918_rubreryth_DUF125"/>
    <property type="match status" value="1"/>
</dbReference>
<dbReference type="OrthoDB" id="32301at2"/>
<dbReference type="Proteomes" id="UP000298781">
    <property type="component" value="Chromosome"/>
</dbReference>
<dbReference type="InterPro" id="IPR012347">
    <property type="entry name" value="Ferritin-like"/>
</dbReference>
<protein>
    <submittedName>
        <fullName evidence="3">Rubrerythrin</fullName>
    </submittedName>
</protein>
<dbReference type="AlphaFoldDB" id="A0A4D7AUW3"/>
<feature type="transmembrane region" description="Helical" evidence="1">
    <location>
        <begin position="302"/>
        <end position="321"/>
    </location>
</feature>
<sequence>MVSLSDLTEAQVLALAIANEEEDGRIYLAFAQHLDPEYPASAKVFRDMATEEAGHRGRLYDLFRDRFGEHLPLVRRQDVAGFLKRKPNWLICNLGIARIRAEAESMEAEAAAFYRKAAADARDISIRQLLTELADEEASHESLAHHLTETHLTPEARESEDAGARRRFVLTYVQPGLAGLMDGSVSTLAPVFAAAFATHDNGATFIVALAAALGAGISMGLTEALSDDGKITGRGSPVIRGWVCGLMTALGGLGHAVPYLIPTAWPNGFWIATSIAIAIVVIELWAIAWIRWRFMDTPFLKAVFQIVVGGTLVLITGILLGNA</sequence>
<keyword evidence="4" id="KW-1185">Reference proteome</keyword>
<evidence type="ECO:0000313" key="4">
    <source>
        <dbReference type="Proteomes" id="UP000298781"/>
    </source>
</evidence>
<keyword evidence="1" id="KW-1133">Transmembrane helix</keyword>
<accession>A0A4D7AUW3</accession>
<dbReference type="InterPro" id="IPR017040">
    <property type="entry name" value="UCP035918_rubreryth/DUF125"/>
</dbReference>
<feature type="transmembrane region" description="Helical" evidence="1">
    <location>
        <begin position="242"/>
        <end position="261"/>
    </location>
</feature>
<dbReference type="InterPro" id="IPR009078">
    <property type="entry name" value="Ferritin-like_SF"/>
</dbReference>
<feature type="transmembrane region" description="Helical" evidence="1">
    <location>
        <begin position="203"/>
        <end position="221"/>
    </location>
</feature>
<reference evidence="3 4" key="1">
    <citation type="submission" date="2019-04" db="EMBL/GenBank/DDBJ databases">
        <title>Phreatobacter aquaticus sp. nov.</title>
        <authorList>
            <person name="Choi A."/>
        </authorList>
    </citation>
    <scope>NUCLEOTIDE SEQUENCE [LARGE SCALE GENOMIC DNA]</scope>
    <source>
        <strain evidence="3 4">KCTC 52518</strain>
    </source>
</reference>
<dbReference type="Gene3D" id="1.20.1260.10">
    <property type="match status" value="1"/>
</dbReference>
<keyword evidence="1" id="KW-0472">Membrane</keyword>
<evidence type="ECO:0000259" key="2">
    <source>
        <dbReference type="Pfam" id="PF02915"/>
    </source>
</evidence>
<dbReference type="InterPro" id="IPR003251">
    <property type="entry name" value="Rr_diiron-bd_dom"/>
</dbReference>
<dbReference type="Pfam" id="PF02915">
    <property type="entry name" value="Rubrerythrin"/>
    <property type="match status" value="1"/>
</dbReference>
<name>A0A4D7AUW3_9HYPH</name>
<dbReference type="GO" id="GO:0016491">
    <property type="term" value="F:oxidoreductase activity"/>
    <property type="evidence" value="ECO:0007669"/>
    <property type="project" value="InterPro"/>
</dbReference>
<dbReference type="KEGG" id="pstg:E8M01_04115"/>
<dbReference type="NCBIfam" id="NF045676">
    <property type="entry name" value="FeExpMbfA"/>
    <property type="match status" value="1"/>
</dbReference>
<evidence type="ECO:0000313" key="3">
    <source>
        <dbReference type="EMBL" id="QCI63491.1"/>
    </source>
</evidence>
<keyword evidence="1" id="KW-0812">Transmembrane</keyword>
<feature type="transmembrane region" description="Helical" evidence="1">
    <location>
        <begin position="175"/>
        <end position="197"/>
    </location>
</feature>
<dbReference type="PANTHER" id="PTHR33531">
    <property type="entry name" value="RUBRERYTHRIN SUBFAMILY"/>
    <property type="match status" value="1"/>
</dbReference>
<gene>
    <name evidence="3" type="ORF">E8M01_04115</name>
</gene>
<feature type="domain" description="Rubrerythrin diiron-binding" evidence="2">
    <location>
        <begin position="12"/>
        <end position="146"/>
    </location>
</feature>
<evidence type="ECO:0000256" key="1">
    <source>
        <dbReference type="SAM" id="Phobius"/>
    </source>
</evidence>
<dbReference type="PANTHER" id="PTHR33531:SF10">
    <property type="entry name" value="BLR7895 PROTEIN"/>
    <property type="match status" value="1"/>
</dbReference>
<dbReference type="SUPFAM" id="SSF47240">
    <property type="entry name" value="Ferritin-like"/>
    <property type="match status" value="1"/>
</dbReference>
<dbReference type="RefSeq" id="WP_136958949.1">
    <property type="nucleotide sequence ID" value="NZ_CP039690.1"/>
</dbReference>
<feature type="transmembrane region" description="Helical" evidence="1">
    <location>
        <begin position="267"/>
        <end position="290"/>
    </location>
</feature>
<dbReference type="EMBL" id="CP039690">
    <property type="protein sequence ID" value="QCI63491.1"/>
    <property type="molecule type" value="Genomic_DNA"/>
</dbReference>
<proteinExistence type="predicted"/>